<feature type="transmembrane region" description="Helical" evidence="1">
    <location>
        <begin position="193"/>
        <end position="216"/>
    </location>
</feature>
<feature type="transmembrane region" description="Helical" evidence="1">
    <location>
        <begin position="228"/>
        <end position="246"/>
    </location>
</feature>
<feature type="transmembrane region" description="Helical" evidence="1">
    <location>
        <begin position="131"/>
        <end position="154"/>
    </location>
</feature>
<gene>
    <name evidence="2" type="ORF">MNBD_ALPHA06-998</name>
</gene>
<feature type="transmembrane region" description="Helical" evidence="1">
    <location>
        <begin position="163"/>
        <end position="181"/>
    </location>
</feature>
<keyword evidence="1" id="KW-0472">Membrane</keyword>
<dbReference type="InterPro" id="IPR032809">
    <property type="entry name" value="Put_HupE_UreJ"/>
</dbReference>
<keyword evidence="1" id="KW-1133">Transmembrane helix</keyword>
<sequence length="251" mass="27470">MTQFKPLILSSLLLLVLTASFFAIAPAVAQPASELCGKDSQLAPALCAALLASEETQIIPPTPQQQFWQTARLYVKLGYIHILPKGTDHILFVLALFFASTRLKPLLLQISVFTVAHTLTLALAATGKINVPASIVEPVIAASIAFVAIENLLFKDMTRWRPVIVFGFGLVHGLGFAGVLAEMGLPQAQFTPALISFNIGVELGQISVIVLAWILLHRLYQQSWYRTRIIMPVSLLIAAIGLFWALQRLLF</sequence>
<protein>
    <submittedName>
        <fullName evidence="2">Membrane protein, putative</fullName>
    </submittedName>
</protein>
<name>A0A3B0RWR4_9ZZZZ</name>
<accession>A0A3B0RWR4</accession>
<evidence type="ECO:0000256" key="1">
    <source>
        <dbReference type="SAM" id="Phobius"/>
    </source>
</evidence>
<dbReference type="Pfam" id="PF13795">
    <property type="entry name" value="HupE_UreJ_2"/>
    <property type="match status" value="1"/>
</dbReference>
<proteinExistence type="predicted"/>
<keyword evidence="1" id="KW-0812">Transmembrane</keyword>
<evidence type="ECO:0000313" key="2">
    <source>
        <dbReference type="EMBL" id="VAV95842.1"/>
    </source>
</evidence>
<feature type="transmembrane region" description="Helical" evidence="1">
    <location>
        <begin position="106"/>
        <end position="125"/>
    </location>
</feature>
<feature type="transmembrane region" description="Helical" evidence="1">
    <location>
        <begin position="78"/>
        <end position="99"/>
    </location>
</feature>
<dbReference type="EMBL" id="UOEE01000210">
    <property type="protein sequence ID" value="VAV95842.1"/>
    <property type="molecule type" value="Genomic_DNA"/>
</dbReference>
<organism evidence="2">
    <name type="scientific">hydrothermal vent metagenome</name>
    <dbReference type="NCBI Taxonomy" id="652676"/>
    <lineage>
        <taxon>unclassified sequences</taxon>
        <taxon>metagenomes</taxon>
        <taxon>ecological metagenomes</taxon>
    </lineage>
</organism>
<reference evidence="2" key="1">
    <citation type="submission" date="2018-06" db="EMBL/GenBank/DDBJ databases">
        <authorList>
            <person name="Zhirakovskaya E."/>
        </authorList>
    </citation>
    <scope>NUCLEOTIDE SEQUENCE</scope>
</reference>
<dbReference type="AlphaFoldDB" id="A0A3B0RWR4"/>